<dbReference type="InterPro" id="IPR011598">
    <property type="entry name" value="bHLH_dom"/>
</dbReference>
<dbReference type="GO" id="GO:0003700">
    <property type="term" value="F:DNA-binding transcription factor activity"/>
    <property type="evidence" value="ECO:0007669"/>
    <property type="project" value="InterPro"/>
</dbReference>
<dbReference type="OrthoDB" id="515493at2759"/>
<evidence type="ECO:0000256" key="2">
    <source>
        <dbReference type="ARBA" id="ARBA00023163"/>
    </source>
</evidence>
<organism evidence="5 6">
    <name type="scientific">Amborella trichopoda</name>
    <dbReference type="NCBI Taxonomy" id="13333"/>
    <lineage>
        <taxon>Eukaryota</taxon>
        <taxon>Viridiplantae</taxon>
        <taxon>Streptophyta</taxon>
        <taxon>Embryophyta</taxon>
        <taxon>Tracheophyta</taxon>
        <taxon>Spermatophyta</taxon>
        <taxon>Magnoliopsida</taxon>
        <taxon>Amborellales</taxon>
        <taxon>Amborellaceae</taxon>
        <taxon>Amborella</taxon>
    </lineage>
</organism>
<dbReference type="CDD" id="cd11446">
    <property type="entry name" value="bHLH_AtILR3_like"/>
    <property type="match status" value="1"/>
</dbReference>
<name>W1NHE2_AMBTC</name>
<dbReference type="SMART" id="SM00353">
    <property type="entry name" value="HLH"/>
    <property type="match status" value="1"/>
</dbReference>
<reference evidence="6" key="1">
    <citation type="journal article" date="2013" name="Science">
        <title>The Amborella genome and the evolution of flowering plants.</title>
        <authorList>
            <consortium name="Amborella Genome Project"/>
        </authorList>
    </citation>
    <scope>NUCLEOTIDE SEQUENCE [LARGE SCALE GENOMIC DNA]</scope>
</reference>
<dbReference type="KEGG" id="atr:18422953"/>
<dbReference type="Proteomes" id="UP000017836">
    <property type="component" value="Unassembled WGS sequence"/>
</dbReference>
<evidence type="ECO:0000256" key="1">
    <source>
        <dbReference type="ARBA" id="ARBA00023015"/>
    </source>
</evidence>
<protein>
    <recommendedName>
        <fullName evidence="4">BHLH domain-containing protein</fullName>
    </recommendedName>
</protein>
<dbReference type="HOGENOM" id="CLU_078927_0_0_1"/>
<sequence length="216" mass="24254">MGSFQDSSSWVWEDYNLIEEVPSTGFSWLGSTSVGIGKPSKDAGCEKVSLRKRGPEESFSGPGTKACREKMRRDRMNDRFLELSCVLEPGRPPKTDKSAILCDAIRVLNQLRTEIQELKNANEKLQEDITNLKAEKNELRDEKLKLKGDKEILEKQIKGMSAPSPPFLAHHPTPVFAAPLNKTMAFPHYNGMAMWQWMPPSAVDTSQDHVLRSPVA</sequence>
<proteinExistence type="predicted"/>
<feature type="coiled-coil region" evidence="3">
    <location>
        <begin position="104"/>
        <end position="156"/>
    </location>
</feature>
<dbReference type="GO" id="GO:0046983">
    <property type="term" value="F:protein dimerization activity"/>
    <property type="evidence" value="ECO:0007669"/>
    <property type="project" value="InterPro"/>
</dbReference>
<feature type="domain" description="BHLH" evidence="4">
    <location>
        <begin position="60"/>
        <end position="111"/>
    </location>
</feature>
<evidence type="ECO:0000256" key="3">
    <source>
        <dbReference type="SAM" id="Coils"/>
    </source>
</evidence>
<dbReference type="PANTHER" id="PTHR46133:SF9">
    <property type="entry name" value="TRANSCRIPTION FACTOR BHLH104"/>
    <property type="match status" value="1"/>
</dbReference>
<keyword evidence="6" id="KW-1185">Reference proteome</keyword>
<dbReference type="Pfam" id="PF00010">
    <property type="entry name" value="HLH"/>
    <property type="match status" value="1"/>
</dbReference>
<dbReference type="PANTHER" id="PTHR46133">
    <property type="entry name" value="BHLH TRANSCRIPTION FACTOR"/>
    <property type="match status" value="1"/>
</dbReference>
<dbReference type="GO" id="GO:0006879">
    <property type="term" value="P:intracellular iron ion homeostasis"/>
    <property type="evidence" value="ECO:0007669"/>
    <property type="project" value="InterPro"/>
</dbReference>
<dbReference type="SUPFAM" id="SSF47459">
    <property type="entry name" value="HLH, helix-loop-helix DNA-binding domain"/>
    <property type="match status" value="1"/>
</dbReference>
<keyword evidence="2" id="KW-0804">Transcription</keyword>
<dbReference type="EMBL" id="KI397501">
    <property type="protein sequence ID" value="ERM94918.1"/>
    <property type="molecule type" value="Genomic_DNA"/>
</dbReference>
<evidence type="ECO:0000313" key="5">
    <source>
        <dbReference type="EMBL" id="ERM94918.1"/>
    </source>
</evidence>
<dbReference type="InterPro" id="IPR044818">
    <property type="entry name" value="ILR3-like"/>
</dbReference>
<keyword evidence="3" id="KW-0175">Coiled coil</keyword>
<dbReference type="AlphaFoldDB" id="W1NHE2"/>
<dbReference type="Gramene" id="ERM94918">
    <property type="protein sequence ID" value="ERM94918"/>
    <property type="gene ID" value="AMTR_s00009p00175450"/>
</dbReference>
<accession>W1NHE2</accession>
<dbReference type="PROSITE" id="PS50888">
    <property type="entry name" value="BHLH"/>
    <property type="match status" value="1"/>
</dbReference>
<dbReference type="InterPro" id="IPR036638">
    <property type="entry name" value="HLH_DNA-bd_sf"/>
</dbReference>
<keyword evidence="1" id="KW-0805">Transcription regulation</keyword>
<gene>
    <name evidence="5" type="ORF">AMTR_s00009p00175450</name>
</gene>
<evidence type="ECO:0000259" key="4">
    <source>
        <dbReference type="PROSITE" id="PS50888"/>
    </source>
</evidence>
<dbReference type="Gene3D" id="4.10.280.10">
    <property type="entry name" value="Helix-loop-helix DNA-binding domain"/>
    <property type="match status" value="1"/>
</dbReference>
<dbReference type="eggNOG" id="ENOG502RXAH">
    <property type="taxonomic scope" value="Eukaryota"/>
</dbReference>
<evidence type="ECO:0000313" key="6">
    <source>
        <dbReference type="Proteomes" id="UP000017836"/>
    </source>
</evidence>